<dbReference type="EMBL" id="UINC01003838">
    <property type="protein sequence ID" value="SVA09665.1"/>
    <property type="molecule type" value="Genomic_DNA"/>
</dbReference>
<accession>A0A381T0A8</accession>
<dbReference type="AlphaFoldDB" id="A0A381T0A8"/>
<proteinExistence type="predicted"/>
<reference evidence="1" key="1">
    <citation type="submission" date="2018-05" db="EMBL/GenBank/DDBJ databases">
        <authorList>
            <person name="Lanie J.A."/>
            <person name="Ng W.-L."/>
            <person name="Kazmierczak K.M."/>
            <person name="Andrzejewski T.M."/>
            <person name="Davidsen T.M."/>
            <person name="Wayne K.J."/>
            <person name="Tettelin H."/>
            <person name="Glass J.I."/>
            <person name="Rusch D."/>
            <person name="Podicherti R."/>
            <person name="Tsui H.-C.T."/>
            <person name="Winkler M.E."/>
        </authorList>
    </citation>
    <scope>NUCLEOTIDE SEQUENCE</scope>
</reference>
<name>A0A381T0A8_9ZZZZ</name>
<sequence>VDETQIKLAIDELKERFNALRGYL</sequence>
<protein>
    <submittedName>
        <fullName evidence="1">Uncharacterized protein</fullName>
    </submittedName>
</protein>
<gene>
    <name evidence="1" type="ORF">METZ01_LOCUS62519</name>
</gene>
<organism evidence="1">
    <name type="scientific">marine metagenome</name>
    <dbReference type="NCBI Taxonomy" id="408172"/>
    <lineage>
        <taxon>unclassified sequences</taxon>
        <taxon>metagenomes</taxon>
        <taxon>ecological metagenomes</taxon>
    </lineage>
</organism>
<feature type="non-terminal residue" evidence="1">
    <location>
        <position position="1"/>
    </location>
</feature>
<evidence type="ECO:0000313" key="1">
    <source>
        <dbReference type="EMBL" id="SVA09665.1"/>
    </source>
</evidence>